<evidence type="ECO:0000313" key="2">
    <source>
        <dbReference type="EMBL" id="MCD2195533.1"/>
    </source>
</evidence>
<evidence type="ECO:0000256" key="1">
    <source>
        <dbReference type="SAM" id="MobiDB-lite"/>
    </source>
</evidence>
<feature type="compositionally biased region" description="Low complexity" evidence="1">
    <location>
        <begin position="265"/>
        <end position="274"/>
    </location>
</feature>
<dbReference type="EMBL" id="JAJNDB010000004">
    <property type="protein sequence ID" value="MCD2195533.1"/>
    <property type="molecule type" value="Genomic_DNA"/>
</dbReference>
<feature type="compositionally biased region" description="Gly residues" evidence="1">
    <location>
        <begin position="275"/>
        <end position="286"/>
    </location>
</feature>
<comment type="caution">
    <text evidence="2">The sequence shown here is derived from an EMBL/GenBank/DDBJ whole genome shotgun (WGS) entry which is preliminary data.</text>
</comment>
<protein>
    <recommendedName>
        <fullName evidence="4">Ribosomally synthesized peptide with SipW-like signal peptide</fullName>
    </recommendedName>
</protein>
<sequence>MAKHRVTLGRRGIAALAAAGALVIGGATATMIGTGNADVLDALTAGTTTTTVLPDLAPFKADDNRGAGKAEVSDEYGAPTGGGKAALRLSTPGASDKVNYYTTEDAGTPLADWIPAAAYSAYQGEADQAQQFPSLQLVVDYNGAADGGFSTLTYEPVYNTGDSLTPGEWHRYQAGAGKWCSTRAIPGVITEDQRSCSNDGAKPLSDYIAADPDIIVNAVYVNQGSGNPGLESAVDLITTPSTTYDFELTKPVIVPPVTEPPTSPSTPTTHPGTPGEHGGGQWGGDGHSGDDHGHGGSWGDEDQGDDGHCGCRK</sequence>
<organism evidence="2 3">
    <name type="scientific">Actinomycetospora endophytica</name>
    <dbReference type="NCBI Taxonomy" id="2291215"/>
    <lineage>
        <taxon>Bacteria</taxon>
        <taxon>Bacillati</taxon>
        <taxon>Actinomycetota</taxon>
        <taxon>Actinomycetes</taxon>
        <taxon>Pseudonocardiales</taxon>
        <taxon>Pseudonocardiaceae</taxon>
        <taxon>Actinomycetospora</taxon>
    </lineage>
</organism>
<name>A0ABS8PB83_9PSEU</name>
<gene>
    <name evidence="2" type="ORF">LQ327_19370</name>
</gene>
<dbReference type="Proteomes" id="UP001199469">
    <property type="component" value="Unassembled WGS sequence"/>
</dbReference>
<reference evidence="2 3" key="1">
    <citation type="submission" date="2021-11" db="EMBL/GenBank/DDBJ databases">
        <title>Draft genome sequence of Actinomycetospora sp. SF1 isolated from the rhizosphere soil.</title>
        <authorList>
            <person name="Duangmal K."/>
            <person name="Chantavorakit T."/>
        </authorList>
    </citation>
    <scope>NUCLEOTIDE SEQUENCE [LARGE SCALE GENOMIC DNA]</scope>
    <source>
        <strain evidence="2 3">TBRC 5722</strain>
    </source>
</reference>
<proteinExistence type="predicted"/>
<accession>A0ABS8PB83</accession>
<keyword evidence="3" id="KW-1185">Reference proteome</keyword>
<evidence type="ECO:0000313" key="3">
    <source>
        <dbReference type="Proteomes" id="UP001199469"/>
    </source>
</evidence>
<dbReference type="RefSeq" id="WP_230736718.1">
    <property type="nucleotide sequence ID" value="NZ_JAJNDB010000004.1"/>
</dbReference>
<feature type="compositionally biased region" description="Pro residues" evidence="1">
    <location>
        <begin position="255"/>
        <end position="264"/>
    </location>
</feature>
<feature type="region of interest" description="Disordered" evidence="1">
    <location>
        <begin position="255"/>
        <end position="313"/>
    </location>
</feature>
<evidence type="ECO:0008006" key="4">
    <source>
        <dbReference type="Google" id="ProtNLM"/>
    </source>
</evidence>